<evidence type="ECO:0000256" key="4">
    <source>
        <dbReference type="HAMAP-Rule" id="MF_00094"/>
    </source>
</evidence>
<keyword evidence="4" id="KW-0963">Cytoplasm</keyword>
<dbReference type="NCBIfam" id="TIGR00020">
    <property type="entry name" value="prfB"/>
    <property type="match status" value="1"/>
</dbReference>
<dbReference type="PANTHER" id="PTHR43116">
    <property type="entry name" value="PEPTIDE CHAIN RELEASE FACTOR 2"/>
    <property type="match status" value="1"/>
</dbReference>
<dbReference type="PROSITE" id="PS00745">
    <property type="entry name" value="RF_PROK_I"/>
    <property type="match status" value="1"/>
</dbReference>
<keyword evidence="3 4" id="KW-0648">Protein biosynthesis</keyword>
<keyword evidence="2 4" id="KW-0488">Methylation</keyword>
<dbReference type="InterPro" id="IPR045853">
    <property type="entry name" value="Pep_chain_release_fac_I_sf"/>
</dbReference>
<dbReference type="InterPro" id="IPR000352">
    <property type="entry name" value="Pep_chain_release_fac_I"/>
</dbReference>
<dbReference type="PANTHER" id="PTHR43116:SF3">
    <property type="entry name" value="CLASS I PEPTIDE CHAIN RELEASE FACTOR"/>
    <property type="match status" value="1"/>
</dbReference>
<comment type="similarity">
    <text evidence="1 4">Belongs to the prokaryotic/mitochondrial release factor family.</text>
</comment>
<evidence type="ECO:0000313" key="8">
    <source>
        <dbReference type="Proteomes" id="UP000177478"/>
    </source>
</evidence>
<dbReference type="Proteomes" id="UP000177478">
    <property type="component" value="Unassembled WGS sequence"/>
</dbReference>
<evidence type="ECO:0000256" key="1">
    <source>
        <dbReference type="ARBA" id="ARBA00010835"/>
    </source>
</evidence>
<evidence type="ECO:0000256" key="5">
    <source>
        <dbReference type="NCBIfam" id="TIGR00020"/>
    </source>
</evidence>
<dbReference type="SUPFAM" id="SSF75620">
    <property type="entry name" value="Release factor"/>
    <property type="match status" value="1"/>
</dbReference>
<reference evidence="7 8" key="1">
    <citation type="journal article" date="2016" name="Nat. Commun.">
        <title>Thousands of microbial genomes shed light on interconnected biogeochemical processes in an aquifer system.</title>
        <authorList>
            <person name="Anantharaman K."/>
            <person name="Brown C.T."/>
            <person name="Hug L.A."/>
            <person name="Sharon I."/>
            <person name="Castelle C.J."/>
            <person name="Probst A.J."/>
            <person name="Thomas B.C."/>
            <person name="Singh A."/>
            <person name="Wilkins M.J."/>
            <person name="Karaoz U."/>
            <person name="Brodie E.L."/>
            <person name="Williams K.H."/>
            <person name="Hubbard S.S."/>
            <person name="Banfield J.F."/>
        </authorList>
    </citation>
    <scope>NUCLEOTIDE SEQUENCE [LARGE SCALE GENOMIC DNA]</scope>
</reference>
<evidence type="ECO:0000256" key="3">
    <source>
        <dbReference type="ARBA" id="ARBA00022917"/>
    </source>
</evidence>
<dbReference type="HAMAP" id="MF_00094">
    <property type="entry name" value="Rel_fac_2"/>
    <property type="match status" value="1"/>
</dbReference>
<dbReference type="Pfam" id="PF00472">
    <property type="entry name" value="RF-1"/>
    <property type="match status" value="1"/>
</dbReference>
<dbReference type="EMBL" id="MGKD01000026">
    <property type="protein sequence ID" value="OGN18920.1"/>
    <property type="molecule type" value="Genomic_DNA"/>
</dbReference>
<proteinExistence type="inferred from homology"/>
<organism evidence="7 8">
    <name type="scientific">Candidatus Yanofskybacteria bacterium RIFCSPHIGHO2_12_FULL_45_19b</name>
    <dbReference type="NCBI Taxonomy" id="1802689"/>
    <lineage>
        <taxon>Bacteria</taxon>
        <taxon>Candidatus Yanofskyibacteriota</taxon>
    </lineage>
</organism>
<dbReference type="STRING" id="1802689.A3F25_00020"/>
<protein>
    <recommendedName>
        <fullName evidence="4 5">Peptide chain release factor 2</fullName>
        <shortName evidence="4">RF-2</shortName>
    </recommendedName>
</protein>
<dbReference type="GO" id="GO:0005737">
    <property type="term" value="C:cytoplasm"/>
    <property type="evidence" value="ECO:0007669"/>
    <property type="project" value="UniProtKB-SubCell"/>
</dbReference>
<comment type="function">
    <text evidence="4">Peptide chain release factor 2 directs the termination of translation in response to the peptide chain termination codons UGA and UAA.</text>
</comment>
<dbReference type="Gene3D" id="1.20.58.410">
    <property type="entry name" value="Release factor"/>
    <property type="match status" value="1"/>
</dbReference>
<gene>
    <name evidence="4" type="primary">prfB</name>
    <name evidence="7" type="ORF">A3F25_00020</name>
</gene>
<accession>A0A1F8G1K7</accession>
<dbReference type="InterPro" id="IPR005139">
    <property type="entry name" value="PCRF"/>
</dbReference>
<dbReference type="InterPro" id="IPR004374">
    <property type="entry name" value="PrfB"/>
</dbReference>
<comment type="subcellular location">
    <subcellularLocation>
        <location evidence="4">Cytoplasm</location>
    </subcellularLocation>
</comment>
<sequence>MPFYSWQTVFDSAVKIERIKVIEQVAQAPGFWQDSTKAQSLMGELGVLQSELSEWQELAKQAEEFSALNAEQITARTAEAEKLLKQFQTFKIKSLFTGKYDASDVWLQIYAGAGGVDAQDWAGMLLRMYQRYAERNNLSFKITTESLGEQKGIKTAVVEIKGRYAFGYLKGEAGVHRLVRLSPFSAKSLRHTSFALVEILPIIHPDDLQISPSDLKFELSRSSGPGGQNVNKLETAVRVVHLPTGISAAAQSERSQGQNKEQAIAMLYARLWQRLQAEHLEEISQLKTKTEPGGVEWGSQIRSYVLHPYKQVKDHRTGVELHNPDTVLDGDLAEFIEAEIGQSV</sequence>
<name>A0A1F8G1K7_9BACT</name>
<dbReference type="Pfam" id="PF03462">
    <property type="entry name" value="PCRF"/>
    <property type="match status" value="1"/>
</dbReference>
<dbReference type="Gene3D" id="3.30.160.20">
    <property type="match status" value="1"/>
</dbReference>
<feature type="modified residue" description="N5-methylglutamine" evidence="4">
    <location>
        <position position="228"/>
    </location>
</feature>
<evidence type="ECO:0000259" key="6">
    <source>
        <dbReference type="PROSITE" id="PS00745"/>
    </source>
</evidence>
<comment type="PTM">
    <text evidence="4">Methylated by PrmC. Methylation increases the termination efficiency of RF2.</text>
</comment>
<evidence type="ECO:0000313" key="7">
    <source>
        <dbReference type="EMBL" id="OGN18920.1"/>
    </source>
</evidence>
<dbReference type="AlphaFoldDB" id="A0A1F8G1K7"/>
<dbReference type="Gene3D" id="3.30.70.1660">
    <property type="match status" value="1"/>
</dbReference>
<dbReference type="GO" id="GO:0016149">
    <property type="term" value="F:translation release factor activity, codon specific"/>
    <property type="evidence" value="ECO:0007669"/>
    <property type="project" value="UniProtKB-UniRule"/>
</dbReference>
<feature type="domain" description="Prokaryotic-type class I peptide chain release factors" evidence="6">
    <location>
        <begin position="221"/>
        <end position="237"/>
    </location>
</feature>
<evidence type="ECO:0000256" key="2">
    <source>
        <dbReference type="ARBA" id="ARBA00022481"/>
    </source>
</evidence>
<dbReference type="SMART" id="SM00937">
    <property type="entry name" value="PCRF"/>
    <property type="match status" value="1"/>
</dbReference>
<comment type="caution">
    <text evidence="7">The sequence shown here is derived from an EMBL/GenBank/DDBJ whole genome shotgun (WGS) entry which is preliminary data.</text>
</comment>